<keyword evidence="2" id="KW-1185">Reference proteome</keyword>
<comment type="caution">
    <text evidence="1">The sequence shown here is derived from an EMBL/GenBank/DDBJ whole genome shotgun (WGS) entry which is preliminary data.</text>
</comment>
<sequence length="70" mass="8228">MEDYLRRAAIWPGAPVIDDPEGLLGEKVNRLYMFSHEPINRYCKRGDFFQEGKMEERKRKYAAALHSVVQ</sequence>
<proteinExistence type="predicted"/>
<dbReference type="EMBL" id="JAJEPR010000006">
    <property type="protein sequence ID" value="MCC2189220.1"/>
    <property type="molecule type" value="Genomic_DNA"/>
</dbReference>
<evidence type="ECO:0000313" key="2">
    <source>
        <dbReference type="Proteomes" id="UP001197875"/>
    </source>
</evidence>
<protein>
    <submittedName>
        <fullName evidence="1">Uncharacterized protein</fullName>
    </submittedName>
</protein>
<dbReference type="AlphaFoldDB" id="A0AAE3DRT4"/>
<gene>
    <name evidence="1" type="ORF">LKD71_05225</name>
</gene>
<evidence type="ECO:0000313" key="1">
    <source>
        <dbReference type="EMBL" id="MCC2189220.1"/>
    </source>
</evidence>
<dbReference type="RefSeq" id="WP_117767407.1">
    <property type="nucleotide sequence ID" value="NZ_JAJEPR010000006.1"/>
</dbReference>
<accession>A0AAE3DRT4</accession>
<reference evidence="1 2" key="1">
    <citation type="submission" date="2021-10" db="EMBL/GenBank/DDBJ databases">
        <title>Anaerobic single-cell dispensing facilitates the cultivation of human gut bacteria.</title>
        <authorList>
            <person name="Afrizal A."/>
        </authorList>
    </citation>
    <scope>NUCLEOTIDE SEQUENCE [LARGE SCALE GENOMIC DNA]</scope>
    <source>
        <strain evidence="1 2">CLA-AA-H277</strain>
    </source>
</reference>
<name>A0AAE3DRT4_9FIRM</name>
<dbReference type="Proteomes" id="UP001197875">
    <property type="component" value="Unassembled WGS sequence"/>
</dbReference>
<organism evidence="1 2">
    <name type="scientific">Fusicatenibacter faecihominis</name>
    <dbReference type="NCBI Taxonomy" id="2881276"/>
    <lineage>
        <taxon>Bacteria</taxon>
        <taxon>Bacillati</taxon>
        <taxon>Bacillota</taxon>
        <taxon>Clostridia</taxon>
        <taxon>Lachnospirales</taxon>
        <taxon>Lachnospiraceae</taxon>
        <taxon>Fusicatenibacter</taxon>
    </lineage>
</organism>